<evidence type="ECO:0000259" key="10">
    <source>
        <dbReference type="Pfam" id="PF13361"/>
    </source>
</evidence>
<evidence type="ECO:0000313" key="11">
    <source>
        <dbReference type="EMBL" id="MDT8843790.1"/>
    </source>
</evidence>
<dbReference type="GO" id="GO:0003677">
    <property type="term" value="F:DNA binding"/>
    <property type="evidence" value="ECO:0007669"/>
    <property type="project" value="InterPro"/>
</dbReference>
<dbReference type="GO" id="GO:0005524">
    <property type="term" value="F:ATP binding"/>
    <property type="evidence" value="ECO:0007669"/>
    <property type="project" value="UniProtKB-KW"/>
</dbReference>
<comment type="catalytic activity">
    <reaction evidence="8">
        <text>ATP + H2O = ADP + phosphate + H(+)</text>
        <dbReference type="Rhea" id="RHEA:13065"/>
        <dbReference type="ChEBI" id="CHEBI:15377"/>
        <dbReference type="ChEBI" id="CHEBI:15378"/>
        <dbReference type="ChEBI" id="CHEBI:30616"/>
        <dbReference type="ChEBI" id="CHEBI:43474"/>
        <dbReference type="ChEBI" id="CHEBI:456216"/>
        <dbReference type="EC" id="5.6.2.4"/>
    </reaction>
</comment>
<dbReference type="RefSeq" id="WP_315697772.1">
    <property type="nucleotide sequence ID" value="NZ_JANSLM010000029.1"/>
</dbReference>
<evidence type="ECO:0000256" key="6">
    <source>
        <dbReference type="ARBA" id="ARBA00034617"/>
    </source>
</evidence>
<reference evidence="11" key="1">
    <citation type="submission" date="2022-08" db="EMBL/GenBank/DDBJ databases">
        <authorList>
            <person name="Kim S.-J."/>
        </authorList>
    </citation>
    <scope>NUCLEOTIDE SEQUENCE</scope>
    <source>
        <strain evidence="11">KJ</strain>
    </source>
</reference>
<evidence type="ECO:0000259" key="9">
    <source>
        <dbReference type="Pfam" id="PF00580"/>
    </source>
</evidence>
<evidence type="ECO:0000313" key="12">
    <source>
        <dbReference type="Proteomes" id="UP001246473"/>
    </source>
</evidence>
<sequence length="493" mass="55286">MTALKPTDEQIHTLETVAAGETVKVKAYAGAGKTSTLGMIAERFSTKRGQYLAFNRDIAAEAKRKFPRNVMCQTVHSVAFRASDRALTGRLNQPKEPPHMLASRYGLGPVRVPTVIGKNIELSAFQIGRLVADGAARFCRSAQDEPETWHIPVDEMITEQAADEMRAMLLPFVVRHWNESIDPNGKTAITPDTYLKTWERSRPQIGADFILFDEAQDSDGLMLSVLRRQEHAQIIYVGDPYQQIYEWRGAVNAMEYIRAKECALTESFRFGPHFAALASRVLNLLGERVPIRGQSGVSSSFFEEHDPARTFDAILCRKNVTVIGTLANGLQSGHKVAVRANIDEILAFADGADRLMRGQRAFSPASLALFETWRDVQEYAASYAGRDLLPIVQIIDRGGTAYLRELLSRASPEAEADYVVSTIHRAKGLEWNRVKVCGDFRFRTEDDGRTTMTDEDKRLLYVGLTRARYEMDVSELRNDLLKVFRDFDTLGQG</sequence>
<dbReference type="InterPro" id="IPR014016">
    <property type="entry name" value="UvrD-like_ATP-bd"/>
</dbReference>
<dbReference type="AlphaFoldDB" id="A0AAP5QHH8"/>
<dbReference type="Gene3D" id="3.40.50.300">
    <property type="entry name" value="P-loop containing nucleotide triphosphate hydrolases"/>
    <property type="match status" value="2"/>
</dbReference>
<dbReference type="SUPFAM" id="SSF52540">
    <property type="entry name" value="P-loop containing nucleoside triphosphate hydrolases"/>
    <property type="match status" value="1"/>
</dbReference>
<dbReference type="GO" id="GO:0043138">
    <property type="term" value="F:3'-5' DNA helicase activity"/>
    <property type="evidence" value="ECO:0007669"/>
    <property type="project" value="UniProtKB-EC"/>
</dbReference>
<comment type="caution">
    <text evidence="11">The sequence shown here is derived from an EMBL/GenBank/DDBJ whole genome shotgun (WGS) entry which is preliminary data.</text>
</comment>
<keyword evidence="5" id="KW-0413">Isomerase</keyword>
<gene>
    <name evidence="11" type="ORF">ParKJ_41050</name>
</gene>
<feature type="domain" description="UvrD-like helicase ATP-binding" evidence="9">
    <location>
        <begin position="208"/>
        <end position="252"/>
    </location>
</feature>
<dbReference type="GO" id="GO:0000725">
    <property type="term" value="P:recombinational repair"/>
    <property type="evidence" value="ECO:0007669"/>
    <property type="project" value="TreeGrafter"/>
</dbReference>
<protein>
    <recommendedName>
        <fullName evidence="7">DNA 3'-5' helicase</fullName>
        <ecNumber evidence="7">5.6.2.4</ecNumber>
    </recommendedName>
</protein>
<dbReference type="EMBL" id="JANSLM010000029">
    <property type="protein sequence ID" value="MDT8843790.1"/>
    <property type="molecule type" value="Genomic_DNA"/>
</dbReference>
<evidence type="ECO:0000256" key="2">
    <source>
        <dbReference type="ARBA" id="ARBA00022801"/>
    </source>
</evidence>
<feature type="domain" description="UvrD-like helicase C-terminal" evidence="10">
    <location>
        <begin position="418"/>
        <end position="474"/>
    </location>
</feature>
<keyword evidence="3" id="KW-0347">Helicase</keyword>
<proteinExistence type="predicted"/>
<evidence type="ECO:0000256" key="1">
    <source>
        <dbReference type="ARBA" id="ARBA00022741"/>
    </source>
</evidence>
<comment type="catalytic activity">
    <reaction evidence="6">
        <text>Couples ATP hydrolysis with the unwinding of duplex DNA by translocating in the 3'-5' direction.</text>
        <dbReference type="EC" id="5.6.2.4"/>
    </reaction>
</comment>
<dbReference type="InterPro" id="IPR027417">
    <property type="entry name" value="P-loop_NTPase"/>
</dbReference>
<evidence type="ECO:0000256" key="4">
    <source>
        <dbReference type="ARBA" id="ARBA00022840"/>
    </source>
</evidence>
<evidence type="ECO:0000256" key="5">
    <source>
        <dbReference type="ARBA" id="ARBA00023235"/>
    </source>
</evidence>
<dbReference type="PANTHER" id="PTHR11070:SF30">
    <property type="entry name" value="F-BOX DNA HELICASE 1"/>
    <property type="match status" value="1"/>
</dbReference>
<dbReference type="EC" id="5.6.2.4" evidence="7"/>
<organism evidence="11 12">
    <name type="scientific">Paraburkholderia fungorum</name>
    <dbReference type="NCBI Taxonomy" id="134537"/>
    <lineage>
        <taxon>Bacteria</taxon>
        <taxon>Pseudomonadati</taxon>
        <taxon>Pseudomonadota</taxon>
        <taxon>Betaproteobacteria</taxon>
        <taxon>Burkholderiales</taxon>
        <taxon>Burkholderiaceae</taxon>
        <taxon>Paraburkholderia</taxon>
    </lineage>
</organism>
<keyword evidence="1" id="KW-0547">Nucleotide-binding</keyword>
<name>A0AAP5QHH8_9BURK</name>
<dbReference type="InterPro" id="IPR000212">
    <property type="entry name" value="DNA_helicase_UvrD/REP"/>
</dbReference>
<evidence type="ECO:0000256" key="8">
    <source>
        <dbReference type="ARBA" id="ARBA00048988"/>
    </source>
</evidence>
<dbReference type="Pfam" id="PF00580">
    <property type="entry name" value="UvrD-helicase"/>
    <property type="match status" value="1"/>
</dbReference>
<keyword evidence="4" id="KW-0067">ATP-binding</keyword>
<dbReference type="PANTHER" id="PTHR11070">
    <property type="entry name" value="UVRD / RECB / PCRA DNA HELICASE FAMILY MEMBER"/>
    <property type="match status" value="1"/>
</dbReference>
<evidence type="ECO:0000256" key="7">
    <source>
        <dbReference type="ARBA" id="ARBA00034808"/>
    </source>
</evidence>
<evidence type="ECO:0000256" key="3">
    <source>
        <dbReference type="ARBA" id="ARBA00022806"/>
    </source>
</evidence>
<dbReference type="Proteomes" id="UP001246473">
    <property type="component" value="Unassembled WGS sequence"/>
</dbReference>
<dbReference type="GO" id="GO:0016787">
    <property type="term" value="F:hydrolase activity"/>
    <property type="evidence" value="ECO:0007669"/>
    <property type="project" value="UniProtKB-KW"/>
</dbReference>
<keyword evidence="2" id="KW-0378">Hydrolase</keyword>
<accession>A0AAP5QHH8</accession>
<dbReference type="Pfam" id="PF13361">
    <property type="entry name" value="UvrD_C"/>
    <property type="match status" value="1"/>
</dbReference>
<dbReference type="InterPro" id="IPR014017">
    <property type="entry name" value="DNA_helicase_UvrD-like_C"/>
</dbReference>